<feature type="binding site" evidence="13">
    <location>
        <position position="34"/>
    </location>
    <ligand>
        <name>NAD(+)</name>
        <dbReference type="ChEBI" id="CHEBI:57540"/>
    </ligand>
</feature>
<dbReference type="PANTHER" id="PTHR20836">
    <property type="entry name" value="DIHYDRODIPICOLINATE REDUCTASE"/>
    <property type="match status" value="1"/>
</dbReference>
<comment type="subcellular location">
    <subcellularLocation>
        <location evidence="13">Cytoplasm</location>
    </subcellularLocation>
</comment>
<keyword evidence="7 13" id="KW-0520">NAD</keyword>
<evidence type="ECO:0000256" key="1">
    <source>
        <dbReference type="ARBA" id="ARBA00006642"/>
    </source>
</evidence>
<dbReference type="EC" id="1.17.1.8" evidence="10 13"/>
<proteinExistence type="inferred from homology"/>
<dbReference type="SUPFAM" id="SSF51735">
    <property type="entry name" value="NAD(P)-binding Rossmann-fold domains"/>
    <property type="match status" value="1"/>
</dbReference>
<name>A0ABV4U1L1_9BACT</name>
<dbReference type="InterPro" id="IPR036291">
    <property type="entry name" value="NAD(P)-bd_dom_sf"/>
</dbReference>
<dbReference type="Gene3D" id="3.30.360.10">
    <property type="entry name" value="Dihydrodipicolinate Reductase, domain 2"/>
    <property type="match status" value="1"/>
</dbReference>
<keyword evidence="2 13" id="KW-0963">Cytoplasm</keyword>
<reference evidence="16 17" key="1">
    <citation type="submission" date="2024-08" db="EMBL/GenBank/DDBJ databases">
        <title>Whole-genome sequencing of halo(alkali)philic microorganisms from hypersaline lakes.</title>
        <authorList>
            <person name="Sorokin D.Y."/>
            <person name="Merkel A.Y."/>
            <person name="Messina E."/>
            <person name="Yakimov M."/>
        </authorList>
    </citation>
    <scope>NUCLEOTIDE SEQUENCE [LARGE SCALE GENOMIC DNA]</scope>
    <source>
        <strain evidence="16 17">AB-hyl4</strain>
    </source>
</reference>
<organism evidence="16 17">
    <name type="scientific">Natronomicrosphaera hydrolytica</name>
    <dbReference type="NCBI Taxonomy" id="3242702"/>
    <lineage>
        <taxon>Bacteria</taxon>
        <taxon>Pseudomonadati</taxon>
        <taxon>Planctomycetota</taxon>
        <taxon>Phycisphaerae</taxon>
        <taxon>Phycisphaerales</taxon>
        <taxon>Phycisphaeraceae</taxon>
        <taxon>Natronomicrosphaera</taxon>
    </lineage>
</organism>
<keyword evidence="4 13" id="KW-0521">NADP</keyword>
<dbReference type="Pfam" id="PF01113">
    <property type="entry name" value="DapB_N"/>
    <property type="match status" value="1"/>
</dbReference>
<dbReference type="InterPro" id="IPR023940">
    <property type="entry name" value="DHDPR_bac"/>
</dbReference>
<evidence type="ECO:0000259" key="15">
    <source>
        <dbReference type="Pfam" id="PF05173"/>
    </source>
</evidence>
<comment type="catalytic activity">
    <reaction evidence="11 13">
        <text>(S)-2,3,4,5-tetrahydrodipicolinate + NADP(+) + H2O = (2S,4S)-4-hydroxy-2,3,4,5-tetrahydrodipicolinate + NADPH + H(+)</text>
        <dbReference type="Rhea" id="RHEA:35331"/>
        <dbReference type="ChEBI" id="CHEBI:15377"/>
        <dbReference type="ChEBI" id="CHEBI:15378"/>
        <dbReference type="ChEBI" id="CHEBI:16845"/>
        <dbReference type="ChEBI" id="CHEBI:57783"/>
        <dbReference type="ChEBI" id="CHEBI:58349"/>
        <dbReference type="ChEBI" id="CHEBI:67139"/>
        <dbReference type="EC" id="1.17.1.8"/>
    </reaction>
</comment>
<feature type="binding site" evidence="13">
    <location>
        <begin position="162"/>
        <end position="163"/>
    </location>
    <ligand>
        <name>(S)-2,3,4,5-tetrahydrodipicolinate</name>
        <dbReference type="ChEBI" id="CHEBI:16845"/>
    </ligand>
</feature>
<evidence type="ECO:0000256" key="9">
    <source>
        <dbReference type="ARBA" id="ARBA00037922"/>
    </source>
</evidence>
<keyword evidence="17" id="KW-1185">Reference proteome</keyword>
<evidence type="ECO:0000256" key="6">
    <source>
        <dbReference type="ARBA" id="ARBA00023002"/>
    </source>
</evidence>
<dbReference type="Pfam" id="PF05173">
    <property type="entry name" value="DapB_C"/>
    <property type="match status" value="1"/>
</dbReference>
<evidence type="ECO:0000256" key="7">
    <source>
        <dbReference type="ARBA" id="ARBA00023027"/>
    </source>
</evidence>
<evidence type="ECO:0000259" key="14">
    <source>
        <dbReference type="Pfam" id="PF01113"/>
    </source>
</evidence>
<dbReference type="EMBL" id="JBGUBD010000002">
    <property type="protein sequence ID" value="MFA9477495.1"/>
    <property type="molecule type" value="Genomic_DNA"/>
</dbReference>
<dbReference type="InterPro" id="IPR022664">
    <property type="entry name" value="DapB_N_CS"/>
</dbReference>
<comment type="pathway">
    <text evidence="9 13">Amino-acid biosynthesis; L-lysine biosynthesis via DAP pathway; (S)-tetrahydrodipicolinate from L-aspartate: step 4/4.</text>
</comment>
<evidence type="ECO:0000313" key="17">
    <source>
        <dbReference type="Proteomes" id="UP001575105"/>
    </source>
</evidence>
<evidence type="ECO:0000256" key="11">
    <source>
        <dbReference type="ARBA" id="ARBA00049080"/>
    </source>
</evidence>
<dbReference type="CDD" id="cd02274">
    <property type="entry name" value="DHDPR_N"/>
    <property type="match status" value="1"/>
</dbReference>
<sequence length="262" mass="28222">MIDIGINGAAGRMGRRLVALASEDEQLRVVTALERDGHELLGNDAGVVASVDAINTPLAAQVQNKPKVMIDFTVPEAFREALRVCRQQKIAMVIGTTGLTDDDYKAIDAAAEDIAILHAPNMSLGVNLLFALVGQVAERLGDDYDIEIVEAHHRFKLDAPSGTAMGLAEAICHATGKQIDKDFVHGRHGESTRKRGEVGMHALRIGDEVGRHSVHFGTLGEEITLAHKASTRDVFARGALRAAAWLADKPVGRYHMKDVLGL</sequence>
<feature type="binding site" evidence="13">
    <location>
        <begin position="119"/>
        <end position="122"/>
    </location>
    <ligand>
        <name>NAD(+)</name>
        <dbReference type="ChEBI" id="CHEBI:57540"/>
    </ligand>
</feature>
<dbReference type="PANTHER" id="PTHR20836:SF0">
    <property type="entry name" value="4-HYDROXY-TETRAHYDRODIPICOLINATE REDUCTASE 1, CHLOROPLASTIC-RELATED"/>
    <property type="match status" value="1"/>
</dbReference>
<evidence type="ECO:0000256" key="2">
    <source>
        <dbReference type="ARBA" id="ARBA00022490"/>
    </source>
</evidence>
<evidence type="ECO:0000256" key="4">
    <source>
        <dbReference type="ARBA" id="ARBA00022857"/>
    </source>
</evidence>
<evidence type="ECO:0000256" key="3">
    <source>
        <dbReference type="ARBA" id="ARBA00022605"/>
    </source>
</evidence>
<dbReference type="PROSITE" id="PS01298">
    <property type="entry name" value="DAPB"/>
    <property type="match status" value="1"/>
</dbReference>
<evidence type="ECO:0000256" key="10">
    <source>
        <dbReference type="ARBA" id="ARBA00038983"/>
    </source>
</evidence>
<dbReference type="InterPro" id="IPR000846">
    <property type="entry name" value="DapB_N"/>
</dbReference>
<keyword evidence="5 13" id="KW-0220">Diaminopimelate biosynthesis</keyword>
<comment type="function">
    <text evidence="13">Catalyzes the conversion of 4-hydroxy-tetrahydrodipicolinate (HTPA) to tetrahydrodipicolinate.</text>
</comment>
<feature type="binding site" evidence="13">
    <location>
        <begin position="8"/>
        <end position="13"/>
    </location>
    <ligand>
        <name>NAD(+)</name>
        <dbReference type="ChEBI" id="CHEBI:57540"/>
    </ligand>
</feature>
<dbReference type="PIRSF" id="PIRSF000161">
    <property type="entry name" value="DHPR"/>
    <property type="match status" value="1"/>
</dbReference>
<gene>
    <name evidence="13 16" type="primary">dapB</name>
    <name evidence="16" type="ORF">ACERK3_04220</name>
</gene>
<dbReference type="HAMAP" id="MF_00102">
    <property type="entry name" value="DapB"/>
    <property type="match status" value="1"/>
</dbReference>
<accession>A0ABV4U1L1</accession>
<feature type="binding site" evidence="13">
    <location>
        <begin position="95"/>
        <end position="97"/>
    </location>
    <ligand>
        <name>NAD(+)</name>
        <dbReference type="ChEBI" id="CHEBI:57540"/>
    </ligand>
</feature>
<evidence type="ECO:0000256" key="12">
    <source>
        <dbReference type="ARBA" id="ARBA00049396"/>
    </source>
</evidence>
<evidence type="ECO:0000256" key="5">
    <source>
        <dbReference type="ARBA" id="ARBA00022915"/>
    </source>
</evidence>
<keyword evidence="6 13" id="KW-0560">Oxidoreductase</keyword>
<dbReference type="GO" id="GO:0008839">
    <property type="term" value="F:4-hydroxy-tetrahydrodipicolinate reductase"/>
    <property type="evidence" value="ECO:0007669"/>
    <property type="project" value="UniProtKB-EC"/>
</dbReference>
<protein>
    <recommendedName>
        <fullName evidence="10 13">4-hydroxy-tetrahydrodipicolinate reductase</fullName>
        <shortName evidence="13">HTPA reductase</shortName>
        <ecNumber evidence="10 13">1.17.1.8</ecNumber>
    </recommendedName>
</protein>
<feature type="active site" description="Proton donor/acceptor" evidence="13">
    <location>
        <position position="152"/>
    </location>
</feature>
<dbReference type="Proteomes" id="UP001575105">
    <property type="component" value="Unassembled WGS sequence"/>
</dbReference>
<dbReference type="SUPFAM" id="SSF55347">
    <property type="entry name" value="Glyceraldehyde-3-phosphate dehydrogenase-like, C-terminal domain"/>
    <property type="match status" value="1"/>
</dbReference>
<comment type="catalytic activity">
    <reaction evidence="12 13">
        <text>(S)-2,3,4,5-tetrahydrodipicolinate + NAD(+) + H2O = (2S,4S)-4-hydroxy-2,3,4,5-tetrahydrodipicolinate + NADH + H(+)</text>
        <dbReference type="Rhea" id="RHEA:35323"/>
        <dbReference type="ChEBI" id="CHEBI:15377"/>
        <dbReference type="ChEBI" id="CHEBI:15378"/>
        <dbReference type="ChEBI" id="CHEBI:16845"/>
        <dbReference type="ChEBI" id="CHEBI:57540"/>
        <dbReference type="ChEBI" id="CHEBI:57945"/>
        <dbReference type="ChEBI" id="CHEBI:67139"/>
        <dbReference type="EC" id="1.17.1.8"/>
    </reaction>
</comment>
<comment type="caution">
    <text evidence="16">The sequence shown here is derived from an EMBL/GenBank/DDBJ whole genome shotgun (WGS) entry which is preliminary data.</text>
</comment>
<dbReference type="NCBIfam" id="TIGR00036">
    <property type="entry name" value="dapB"/>
    <property type="match status" value="1"/>
</dbReference>
<evidence type="ECO:0000313" key="16">
    <source>
        <dbReference type="EMBL" id="MFA9477495.1"/>
    </source>
</evidence>
<evidence type="ECO:0000256" key="8">
    <source>
        <dbReference type="ARBA" id="ARBA00023154"/>
    </source>
</evidence>
<keyword evidence="8 13" id="KW-0457">Lysine biosynthesis</keyword>
<comment type="similarity">
    <text evidence="1 13">Belongs to the DapB family.</text>
</comment>
<feature type="domain" description="Dihydrodipicolinate reductase C-terminal" evidence="15">
    <location>
        <begin position="125"/>
        <end position="260"/>
    </location>
</feature>
<dbReference type="Gene3D" id="3.40.50.720">
    <property type="entry name" value="NAD(P)-binding Rossmann-like Domain"/>
    <property type="match status" value="1"/>
</dbReference>
<comment type="caution">
    <text evidence="13">Was originally thought to be a dihydrodipicolinate reductase (DHDPR), catalyzing the conversion of dihydrodipicolinate to tetrahydrodipicolinate. However, it was shown in E.coli that the substrate of the enzymatic reaction is not dihydrodipicolinate (DHDP) but in fact (2S,4S)-4-hydroxy-2,3,4,5-tetrahydrodipicolinic acid (HTPA), the product released by the DapA-catalyzed reaction.</text>
</comment>
<evidence type="ECO:0000256" key="13">
    <source>
        <dbReference type="HAMAP-Rule" id="MF_00102"/>
    </source>
</evidence>
<dbReference type="RefSeq" id="WP_425344418.1">
    <property type="nucleotide sequence ID" value="NZ_JBGUBD010000002.1"/>
</dbReference>
<dbReference type="InterPro" id="IPR022663">
    <property type="entry name" value="DapB_C"/>
</dbReference>
<feature type="binding site" evidence="13">
    <location>
        <position position="153"/>
    </location>
    <ligand>
        <name>(S)-2,3,4,5-tetrahydrodipicolinate</name>
        <dbReference type="ChEBI" id="CHEBI:16845"/>
    </ligand>
</feature>
<feature type="domain" description="Dihydrodipicolinate reductase N-terminal" evidence="14">
    <location>
        <begin position="2"/>
        <end position="122"/>
    </location>
</feature>
<feature type="active site" description="Proton donor" evidence="13">
    <location>
        <position position="156"/>
    </location>
</feature>
<keyword evidence="3 13" id="KW-0028">Amino-acid biosynthesis</keyword>
<comment type="subunit">
    <text evidence="13">Homotetramer.</text>
</comment>
<feature type="binding site" evidence="13">
    <location>
        <position position="35"/>
    </location>
    <ligand>
        <name>NADP(+)</name>
        <dbReference type="ChEBI" id="CHEBI:58349"/>
    </ligand>
</feature>